<evidence type="ECO:0000256" key="3">
    <source>
        <dbReference type="ARBA" id="ARBA00022679"/>
    </source>
</evidence>
<evidence type="ECO:0000313" key="14">
    <source>
        <dbReference type="Proteomes" id="UP001144805"/>
    </source>
</evidence>
<reference evidence="13" key="1">
    <citation type="submission" date="2022-11" db="EMBL/GenBank/DDBJ databases">
        <title>Biodiversity and phylogenetic relationships of bacteria.</title>
        <authorList>
            <person name="Machado R.A.R."/>
            <person name="Bhat A."/>
            <person name="Loulou A."/>
            <person name="Kallel S."/>
        </authorList>
    </citation>
    <scope>NUCLEOTIDE SEQUENCE</scope>
    <source>
        <strain evidence="13">K-TC2</strain>
    </source>
</reference>
<evidence type="ECO:0000256" key="6">
    <source>
        <dbReference type="ARBA" id="ARBA00022777"/>
    </source>
</evidence>
<comment type="caution">
    <text evidence="13">The sequence shown here is derived from an EMBL/GenBank/DDBJ whole genome shotgun (WGS) entry which is preliminary data.</text>
</comment>
<evidence type="ECO:0000256" key="8">
    <source>
        <dbReference type="ARBA" id="ARBA00022989"/>
    </source>
</evidence>
<dbReference type="AlphaFoldDB" id="A0A9X3E098"/>
<keyword evidence="4 11" id="KW-0812">Transmembrane</keyword>
<sequence length="494" mass="54015">MIAPFGQRFTTPAQYALTLLFVLPCFALRLHWPWHSFSFFLFAPAVVLGAALFGRGPAILATVLTAVIAVFFWIEPIYTFRLSPQQVPPLVLYALVCASVVGLSEWTRAALSRDRRALRAESRAQASARLDGIDFWRGLVLCTILINHVPGNILEAITHRNFGVSDSAEAFVFLSGVSLALAYGHRFRPGERVGVMVAMLRRVLKLYGVHVALSFAAIAIFSAGALYWRQPELLMSHGRSLYVKDAWTCLIGIVSLGHQLGYFNILPLYMALIVAVPVLLWLARIDVALMLAVSALLYAVTRYTGWNLPNWPAQGGWFLNPLAWQFVMAIGLAAGLALKERGEIPVTRPMVALAAIVVAIGFLMSPYAPEATRSWIAANGHLDTDKSMLGLTRLSHFLALAYLVYALRLSALCRRLPVFAPLATIGRHGLLIFALLSVLSALGQVLVSTVRSSAWFDIGFLGGGLLLLWFVAHLADAARPPRRARPLAQPALAA</sequence>
<dbReference type="InterPro" id="IPR025201">
    <property type="entry name" value="KdpD_TM"/>
</dbReference>
<dbReference type="EMBL" id="JAPKNK010000001">
    <property type="protein sequence ID" value="MCX5568162.1"/>
    <property type="molecule type" value="Genomic_DNA"/>
</dbReference>
<dbReference type="Pfam" id="PF10129">
    <property type="entry name" value="OpgC_C"/>
    <property type="match status" value="1"/>
</dbReference>
<feature type="transmembrane region" description="Helical" evidence="11">
    <location>
        <begin position="90"/>
        <end position="111"/>
    </location>
</feature>
<feature type="transmembrane region" description="Helical" evidence="11">
    <location>
        <begin position="260"/>
        <end position="280"/>
    </location>
</feature>
<keyword evidence="7" id="KW-0067">ATP-binding</keyword>
<evidence type="ECO:0000256" key="9">
    <source>
        <dbReference type="ARBA" id="ARBA00023012"/>
    </source>
</evidence>
<dbReference type="GO" id="GO:0016020">
    <property type="term" value="C:membrane"/>
    <property type="evidence" value="ECO:0007669"/>
    <property type="project" value="UniProtKB-SubCell"/>
</dbReference>
<dbReference type="RefSeq" id="WP_266337119.1">
    <property type="nucleotide sequence ID" value="NZ_JAPKNK010000001.1"/>
</dbReference>
<evidence type="ECO:0000256" key="4">
    <source>
        <dbReference type="ARBA" id="ARBA00022692"/>
    </source>
</evidence>
<evidence type="ECO:0000256" key="7">
    <source>
        <dbReference type="ARBA" id="ARBA00022840"/>
    </source>
</evidence>
<feature type="transmembrane region" description="Helical" evidence="11">
    <location>
        <begin position="36"/>
        <end position="53"/>
    </location>
</feature>
<dbReference type="Proteomes" id="UP001144805">
    <property type="component" value="Unassembled WGS sequence"/>
</dbReference>
<feature type="transmembrane region" description="Helical" evidence="11">
    <location>
        <begin position="12"/>
        <end position="30"/>
    </location>
</feature>
<keyword evidence="8 11" id="KW-1133">Transmembrane helix</keyword>
<feature type="transmembrane region" description="Helical" evidence="11">
    <location>
        <begin position="453"/>
        <end position="475"/>
    </location>
</feature>
<feature type="transmembrane region" description="Helical" evidence="11">
    <location>
        <begin position="287"/>
        <end position="305"/>
    </location>
</feature>
<dbReference type="InterPro" id="IPR038318">
    <property type="entry name" value="KdpD_sf"/>
</dbReference>
<proteinExistence type="predicted"/>
<evidence type="ECO:0000313" key="13">
    <source>
        <dbReference type="EMBL" id="MCX5568162.1"/>
    </source>
</evidence>
<organism evidence="13 14">
    <name type="scientific">Kaistia nematophila</name>
    <dbReference type="NCBI Taxonomy" id="2994654"/>
    <lineage>
        <taxon>Bacteria</taxon>
        <taxon>Pseudomonadati</taxon>
        <taxon>Pseudomonadota</taxon>
        <taxon>Alphaproteobacteria</taxon>
        <taxon>Hyphomicrobiales</taxon>
        <taxon>Kaistiaceae</taxon>
        <taxon>Kaistia</taxon>
    </lineage>
</organism>
<feature type="transmembrane region" description="Helical" evidence="11">
    <location>
        <begin position="58"/>
        <end position="78"/>
    </location>
</feature>
<evidence type="ECO:0000256" key="1">
    <source>
        <dbReference type="ARBA" id="ARBA00004141"/>
    </source>
</evidence>
<feature type="transmembrane region" description="Helical" evidence="11">
    <location>
        <begin position="350"/>
        <end position="368"/>
    </location>
</feature>
<keyword evidence="3" id="KW-0808">Transferase</keyword>
<keyword evidence="6" id="KW-0418">Kinase</keyword>
<feature type="transmembrane region" description="Helical" evidence="11">
    <location>
        <begin position="388"/>
        <end position="407"/>
    </location>
</feature>
<name>A0A9X3E098_9HYPH</name>
<evidence type="ECO:0000256" key="11">
    <source>
        <dbReference type="SAM" id="Phobius"/>
    </source>
</evidence>
<feature type="domain" description="Sensor protein KdpD transmembrane" evidence="12">
    <location>
        <begin position="16"/>
        <end position="116"/>
    </location>
</feature>
<feature type="transmembrane region" description="Helical" evidence="11">
    <location>
        <begin position="207"/>
        <end position="228"/>
    </location>
</feature>
<dbReference type="GO" id="GO:0000160">
    <property type="term" value="P:phosphorelay signal transduction system"/>
    <property type="evidence" value="ECO:0007669"/>
    <property type="project" value="UniProtKB-KW"/>
</dbReference>
<feature type="transmembrane region" description="Helical" evidence="11">
    <location>
        <begin position="317"/>
        <end position="338"/>
    </location>
</feature>
<keyword evidence="2" id="KW-0597">Phosphoprotein</keyword>
<dbReference type="PANTHER" id="PTHR38592:SF3">
    <property type="entry name" value="BLL4819 PROTEIN"/>
    <property type="match status" value="1"/>
</dbReference>
<gene>
    <name evidence="13" type="primary">opgC</name>
    <name evidence="13" type="ORF">OSH07_03045</name>
</gene>
<evidence type="ECO:0000256" key="5">
    <source>
        <dbReference type="ARBA" id="ARBA00022741"/>
    </source>
</evidence>
<keyword evidence="9" id="KW-0902">Two-component regulatory system</keyword>
<dbReference type="Pfam" id="PF13493">
    <property type="entry name" value="DUF4118"/>
    <property type="match status" value="1"/>
</dbReference>
<evidence type="ECO:0000256" key="10">
    <source>
        <dbReference type="ARBA" id="ARBA00023136"/>
    </source>
</evidence>
<evidence type="ECO:0000256" key="2">
    <source>
        <dbReference type="ARBA" id="ARBA00022553"/>
    </source>
</evidence>
<accession>A0A9X3E098</accession>
<protein>
    <submittedName>
        <fullName evidence="13">OpgC domain-containing protein</fullName>
    </submittedName>
</protein>
<comment type="subcellular location">
    <subcellularLocation>
        <location evidence="1">Membrane</location>
        <topology evidence="1">Multi-pass membrane protein</topology>
    </subcellularLocation>
</comment>
<evidence type="ECO:0000259" key="12">
    <source>
        <dbReference type="Pfam" id="PF13493"/>
    </source>
</evidence>
<keyword evidence="14" id="KW-1185">Reference proteome</keyword>
<dbReference type="GO" id="GO:0005524">
    <property type="term" value="F:ATP binding"/>
    <property type="evidence" value="ECO:0007669"/>
    <property type="project" value="UniProtKB-KW"/>
</dbReference>
<keyword evidence="10 11" id="KW-0472">Membrane</keyword>
<keyword evidence="5" id="KW-0547">Nucleotide-binding</keyword>
<dbReference type="InterPro" id="IPR014550">
    <property type="entry name" value="UCP028704_OpgC"/>
</dbReference>
<dbReference type="GO" id="GO:0016301">
    <property type="term" value="F:kinase activity"/>
    <property type="evidence" value="ECO:0007669"/>
    <property type="project" value="UniProtKB-KW"/>
</dbReference>
<dbReference type="Gene3D" id="1.20.120.620">
    <property type="entry name" value="Backbone structure of the membrane domain of e. Coli histidine kinase receptor kdpd"/>
    <property type="match status" value="1"/>
</dbReference>
<dbReference type="PANTHER" id="PTHR38592">
    <property type="entry name" value="BLL4819 PROTEIN"/>
    <property type="match status" value="1"/>
</dbReference>